<accession>A0A4C1SHB5</accession>
<gene>
    <name evidence="2" type="ORF">EVAR_1025_1</name>
</gene>
<evidence type="ECO:0000256" key="1">
    <source>
        <dbReference type="SAM" id="MobiDB-lite"/>
    </source>
</evidence>
<dbReference type="AlphaFoldDB" id="A0A4C1SHB5"/>
<keyword evidence="3" id="KW-1185">Reference proteome</keyword>
<comment type="caution">
    <text evidence="2">The sequence shown here is derived from an EMBL/GenBank/DDBJ whole genome shotgun (WGS) entry which is preliminary data.</text>
</comment>
<evidence type="ECO:0000313" key="2">
    <source>
        <dbReference type="EMBL" id="GBP00501.1"/>
    </source>
</evidence>
<organism evidence="2 3">
    <name type="scientific">Eumeta variegata</name>
    <name type="common">Bagworm moth</name>
    <name type="synonym">Eumeta japonica</name>
    <dbReference type="NCBI Taxonomy" id="151549"/>
    <lineage>
        <taxon>Eukaryota</taxon>
        <taxon>Metazoa</taxon>
        <taxon>Ecdysozoa</taxon>
        <taxon>Arthropoda</taxon>
        <taxon>Hexapoda</taxon>
        <taxon>Insecta</taxon>
        <taxon>Pterygota</taxon>
        <taxon>Neoptera</taxon>
        <taxon>Endopterygota</taxon>
        <taxon>Lepidoptera</taxon>
        <taxon>Glossata</taxon>
        <taxon>Ditrysia</taxon>
        <taxon>Tineoidea</taxon>
        <taxon>Psychidae</taxon>
        <taxon>Oiketicinae</taxon>
        <taxon>Eumeta</taxon>
    </lineage>
</organism>
<feature type="region of interest" description="Disordered" evidence="1">
    <location>
        <begin position="1"/>
        <end position="25"/>
    </location>
</feature>
<evidence type="ECO:0000313" key="3">
    <source>
        <dbReference type="Proteomes" id="UP000299102"/>
    </source>
</evidence>
<dbReference type="EMBL" id="BGZK01000005">
    <property type="protein sequence ID" value="GBP00501.1"/>
    <property type="molecule type" value="Genomic_DNA"/>
</dbReference>
<dbReference type="Proteomes" id="UP000299102">
    <property type="component" value="Unassembled WGS sequence"/>
</dbReference>
<sequence length="67" mass="7528">MFDDPDLTGLVAYNQRPPCRTNPPRPKASYINSRVQHVVMNVNNNSHRARLSKMNRAYVAGESDGAE</sequence>
<proteinExistence type="predicted"/>
<reference evidence="2 3" key="1">
    <citation type="journal article" date="2019" name="Commun. Biol.">
        <title>The bagworm genome reveals a unique fibroin gene that provides high tensile strength.</title>
        <authorList>
            <person name="Kono N."/>
            <person name="Nakamura H."/>
            <person name="Ohtoshi R."/>
            <person name="Tomita M."/>
            <person name="Numata K."/>
            <person name="Arakawa K."/>
        </authorList>
    </citation>
    <scope>NUCLEOTIDE SEQUENCE [LARGE SCALE GENOMIC DNA]</scope>
</reference>
<protein>
    <submittedName>
        <fullName evidence="2">Uncharacterized protein</fullName>
    </submittedName>
</protein>
<name>A0A4C1SHB5_EUMVA</name>